<name>A0AAD9XE78_9ROSI</name>
<sequence>MALINVLLEFTSPNCSNNNNFTQAPHRQDINVTVTHSSFSWVQANLPAIPYQVIILEFFRGCWPDRHSLLYYLILLTVFLFALFTGLVTGAPMPTDADNSLINEATEKPLQAMPWDFSLEAPLGLIVSSLSGGLLYL</sequence>
<dbReference type="AlphaFoldDB" id="A0AAD9XE78"/>
<gene>
    <name evidence="2" type="ORF">Ddye_010790</name>
</gene>
<organism evidence="2 3">
    <name type="scientific">Dipteronia dyeriana</name>
    <dbReference type="NCBI Taxonomy" id="168575"/>
    <lineage>
        <taxon>Eukaryota</taxon>
        <taxon>Viridiplantae</taxon>
        <taxon>Streptophyta</taxon>
        <taxon>Embryophyta</taxon>
        <taxon>Tracheophyta</taxon>
        <taxon>Spermatophyta</taxon>
        <taxon>Magnoliopsida</taxon>
        <taxon>eudicotyledons</taxon>
        <taxon>Gunneridae</taxon>
        <taxon>Pentapetalae</taxon>
        <taxon>rosids</taxon>
        <taxon>malvids</taxon>
        <taxon>Sapindales</taxon>
        <taxon>Sapindaceae</taxon>
        <taxon>Hippocastanoideae</taxon>
        <taxon>Acereae</taxon>
        <taxon>Dipteronia</taxon>
    </lineage>
</organism>
<keyword evidence="3" id="KW-1185">Reference proteome</keyword>
<reference evidence="2" key="1">
    <citation type="journal article" date="2023" name="Plant J.">
        <title>Genome sequences and population genomics provide insights into the demographic history, inbreeding, and mutation load of two 'living fossil' tree species of Dipteronia.</title>
        <authorList>
            <person name="Feng Y."/>
            <person name="Comes H.P."/>
            <person name="Chen J."/>
            <person name="Zhu S."/>
            <person name="Lu R."/>
            <person name="Zhang X."/>
            <person name="Li P."/>
            <person name="Qiu J."/>
            <person name="Olsen K.M."/>
            <person name="Qiu Y."/>
        </authorList>
    </citation>
    <scope>NUCLEOTIDE SEQUENCE</scope>
    <source>
        <strain evidence="2">KIB01</strain>
    </source>
</reference>
<protein>
    <submittedName>
        <fullName evidence="2">Uncharacterized protein</fullName>
    </submittedName>
</protein>
<comment type="caution">
    <text evidence="2">The sequence shown here is derived from an EMBL/GenBank/DDBJ whole genome shotgun (WGS) entry which is preliminary data.</text>
</comment>
<dbReference type="EMBL" id="JANJYI010000003">
    <property type="protein sequence ID" value="KAK2657738.1"/>
    <property type="molecule type" value="Genomic_DNA"/>
</dbReference>
<keyword evidence="1" id="KW-0812">Transmembrane</keyword>
<dbReference type="Proteomes" id="UP001280121">
    <property type="component" value="Unassembled WGS sequence"/>
</dbReference>
<evidence type="ECO:0000313" key="2">
    <source>
        <dbReference type="EMBL" id="KAK2657738.1"/>
    </source>
</evidence>
<feature type="transmembrane region" description="Helical" evidence="1">
    <location>
        <begin position="69"/>
        <end position="91"/>
    </location>
</feature>
<accession>A0AAD9XE78</accession>
<keyword evidence="1" id="KW-0472">Membrane</keyword>
<keyword evidence="1" id="KW-1133">Transmembrane helix</keyword>
<evidence type="ECO:0000256" key="1">
    <source>
        <dbReference type="SAM" id="Phobius"/>
    </source>
</evidence>
<evidence type="ECO:0000313" key="3">
    <source>
        <dbReference type="Proteomes" id="UP001280121"/>
    </source>
</evidence>
<proteinExistence type="predicted"/>